<dbReference type="InterPro" id="IPR000627">
    <property type="entry name" value="Intradiol_dOase_C"/>
</dbReference>
<dbReference type="PANTHER" id="PTHR34315:SF1">
    <property type="entry name" value="INTRADIOL RING-CLEAVAGE DIOXYGENASES DOMAIN-CONTAINING PROTEIN-RELATED"/>
    <property type="match status" value="1"/>
</dbReference>
<keyword evidence="2" id="KW-0560">Oxidoreductase</keyword>
<dbReference type="Proteomes" id="UP001456524">
    <property type="component" value="Unassembled WGS sequence"/>
</dbReference>
<feature type="domain" description="Intradiol ring-cleavage dioxygenases" evidence="1">
    <location>
        <begin position="97"/>
        <end position="193"/>
    </location>
</feature>
<proteinExistence type="predicted"/>
<comment type="caution">
    <text evidence="2">The sequence shown here is derived from an EMBL/GenBank/DDBJ whole genome shotgun (WGS) entry which is preliminary data.</text>
</comment>
<sequence>MERRSALSSFERRSLSHCQDKLKARGVHDKNIARRHNMAQQLRKRHLVERDLATYANTSHASNLTGITPETDPSVLFAGNNSCILGPETTQGPYYVSQELFRSNITEDQLGVPLYLDVQVVDTETCEPLEGVAMDFWHCNATGVYSGVTASGNGDSTDESNLNKNFLRGIQASDKDGVMQFISIVPGHYTSRATHIHLLAHSAGNWSLLENGTISGGTSTSHTVEASALYNTNTLEWTQDSEDSIAEQEAEDDMDPFVEYVVLDENDITAGVFSWITIGMNSSATYSVSPAAVYAPSGGYMTNSNGGMGGGNSSAPPSS</sequence>
<accession>A0ABR1Y321</accession>
<reference evidence="2 3" key="1">
    <citation type="journal article" date="2022" name="G3 (Bethesda)">
        <title>Enemy or ally: a genomic approach to elucidate the lifestyle of Phyllosticta citrichinaensis.</title>
        <authorList>
            <person name="Buijs V.A."/>
            <person name="Groenewald J.Z."/>
            <person name="Haridas S."/>
            <person name="LaButti K.M."/>
            <person name="Lipzen A."/>
            <person name="Martin F.M."/>
            <person name="Barry K."/>
            <person name="Grigoriev I.V."/>
            <person name="Crous P.W."/>
            <person name="Seidl M.F."/>
        </authorList>
    </citation>
    <scope>NUCLEOTIDE SEQUENCE [LARGE SCALE GENOMIC DNA]</scope>
    <source>
        <strain evidence="2 3">CBS 129764</strain>
    </source>
</reference>
<protein>
    <submittedName>
        <fullName evidence="2">Extracellular dioxygenase</fullName>
    </submittedName>
</protein>
<organism evidence="2 3">
    <name type="scientific">Phyllosticta citrichinensis</name>
    <dbReference type="NCBI Taxonomy" id="1130410"/>
    <lineage>
        <taxon>Eukaryota</taxon>
        <taxon>Fungi</taxon>
        <taxon>Dikarya</taxon>
        <taxon>Ascomycota</taxon>
        <taxon>Pezizomycotina</taxon>
        <taxon>Dothideomycetes</taxon>
        <taxon>Dothideomycetes incertae sedis</taxon>
        <taxon>Botryosphaeriales</taxon>
        <taxon>Phyllostictaceae</taxon>
        <taxon>Phyllosticta</taxon>
    </lineage>
</organism>
<dbReference type="GO" id="GO:0051213">
    <property type="term" value="F:dioxygenase activity"/>
    <property type="evidence" value="ECO:0007669"/>
    <property type="project" value="UniProtKB-KW"/>
</dbReference>
<evidence type="ECO:0000259" key="1">
    <source>
        <dbReference type="Pfam" id="PF00775"/>
    </source>
</evidence>
<dbReference type="EMBL" id="JBBWUH010000002">
    <property type="protein sequence ID" value="KAK8175432.1"/>
    <property type="molecule type" value="Genomic_DNA"/>
</dbReference>
<dbReference type="CDD" id="cd03457">
    <property type="entry name" value="intradiol_dioxygenase_like"/>
    <property type="match status" value="1"/>
</dbReference>
<keyword evidence="3" id="KW-1185">Reference proteome</keyword>
<evidence type="ECO:0000313" key="2">
    <source>
        <dbReference type="EMBL" id="KAK8175432.1"/>
    </source>
</evidence>
<evidence type="ECO:0000313" key="3">
    <source>
        <dbReference type="Proteomes" id="UP001456524"/>
    </source>
</evidence>
<dbReference type="Pfam" id="PF00775">
    <property type="entry name" value="Dioxygenase_C"/>
    <property type="match status" value="1"/>
</dbReference>
<dbReference type="PANTHER" id="PTHR34315">
    <property type="match status" value="1"/>
</dbReference>
<keyword evidence="2" id="KW-0223">Dioxygenase</keyword>
<dbReference type="InterPro" id="IPR015889">
    <property type="entry name" value="Intradiol_dOase_core"/>
</dbReference>
<dbReference type="Gene3D" id="2.60.130.10">
    <property type="entry name" value="Aromatic compound dioxygenase"/>
    <property type="match status" value="1"/>
</dbReference>
<name>A0ABR1Y321_9PEZI</name>
<gene>
    <name evidence="2" type="ORF">IWX90DRAFT_497480</name>
</gene>
<dbReference type="SUPFAM" id="SSF49482">
    <property type="entry name" value="Aromatic compound dioxygenase"/>
    <property type="match status" value="1"/>
</dbReference>